<dbReference type="InterPro" id="IPR014001">
    <property type="entry name" value="Helicase_ATP-bd"/>
</dbReference>
<dbReference type="GO" id="GO:0005524">
    <property type="term" value="F:ATP binding"/>
    <property type="evidence" value="ECO:0007669"/>
    <property type="project" value="InterPro"/>
</dbReference>
<dbReference type="SMART" id="SM00487">
    <property type="entry name" value="DEXDc"/>
    <property type="match status" value="1"/>
</dbReference>
<feature type="compositionally biased region" description="Polar residues" evidence="4">
    <location>
        <begin position="175"/>
        <end position="194"/>
    </location>
</feature>
<dbReference type="AlphaFoldDB" id="A0A8H6CIH1"/>
<reference evidence="7 8" key="1">
    <citation type="journal article" date="2020" name="Genomics">
        <title>Complete, high-quality genomes from long-read metagenomic sequencing of two wolf lichen thalli reveals enigmatic genome architecture.</title>
        <authorList>
            <person name="McKenzie S.K."/>
            <person name="Walston R.F."/>
            <person name="Allen J.L."/>
        </authorList>
    </citation>
    <scope>NUCLEOTIDE SEQUENCE [LARGE SCALE GENOMIC DNA]</scope>
    <source>
        <strain evidence="7">WasteWater2</strain>
    </source>
</reference>
<dbReference type="CDD" id="cd18793">
    <property type="entry name" value="SF2_C_SNF"/>
    <property type="match status" value="1"/>
</dbReference>
<feature type="domain" description="Helicase C-terminal" evidence="6">
    <location>
        <begin position="861"/>
        <end position="1021"/>
    </location>
</feature>
<evidence type="ECO:0000259" key="5">
    <source>
        <dbReference type="PROSITE" id="PS51192"/>
    </source>
</evidence>
<name>A0A8H6CIH1_9LECA</name>
<evidence type="ECO:0000313" key="7">
    <source>
        <dbReference type="EMBL" id="KAF6223756.1"/>
    </source>
</evidence>
<comment type="caution">
    <text evidence="7">The sequence shown here is derived from an EMBL/GenBank/DDBJ whole genome shotgun (WGS) entry which is preliminary data.</text>
</comment>
<evidence type="ECO:0000256" key="4">
    <source>
        <dbReference type="SAM" id="MobiDB-lite"/>
    </source>
</evidence>
<evidence type="ECO:0000256" key="2">
    <source>
        <dbReference type="ARBA" id="ARBA00022801"/>
    </source>
</evidence>
<dbReference type="Gene3D" id="3.40.50.10810">
    <property type="entry name" value="Tandem AAA-ATPase domain"/>
    <property type="match status" value="1"/>
</dbReference>
<evidence type="ECO:0000313" key="8">
    <source>
        <dbReference type="Proteomes" id="UP000578531"/>
    </source>
</evidence>
<dbReference type="Gene3D" id="3.40.50.300">
    <property type="entry name" value="P-loop containing nucleotide triphosphate hydrolases"/>
    <property type="match status" value="1"/>
</dbReference>
<dbReference type="InterPro" id="IPR027417">
    <property type="entry name" value="P-loop_NTPase"/>
</dbReference>
<dbReference type="OrthoDB" id="5369907at2759"/>
<dbReference type="SUPFAM" id="SSF52540">
    <property type="entry name" value="P-loop containing nucleoside triphosphate hydrolases"/>
    <property type="match status" value="2"/>
</dbReference>
<keyword evidence="3" id="KW-0067">ATP-binding</keyword>
<dbReference type="Proteomes" id="UP000578531">
    <property type="component" value="Unassembled WGS sequence"/>
</dbReference>
<gene>
    <name evidence="7" type="ORF">HO173_013217</name>
</gene>
<dbReference type="InterPro" id="IPR050496">
    <property type="entry name" value="SNF2_RAD54_helicase_repair"/>
</dbReference>
<keyword evidence="1" id="KW-0547">Nucleotide-binding</keyword>
<dbReference type="InterPro" id="IPR001650">
    <property type="entry name" value="Helicase_C-like"/>
</dbReference>
<feature type="domain" description="Helicase ATP-binding" evidence="5">
    <location>
        <begin position="441"/>
        <end position="661"/>
    </location>
</feature>
<dbReference type="PANTHER" id="PTHR45629:SF7">
    <property type="entry name" value="DNA EXCISION REPAIR PROTEIN ERCC-6-RELATED"/>
    <property type="match status" value="1"/>
</dbReference>
<dbReference type="PROSITE" id="PS51192">
    <property type="entry name" value="HELICASE_ATP_BIND_1"/>
    <property type="match status" value="1"/>
</dbReference>
<dbReference type="PANTHER" id="PTHR45629">
    <property type="entry name" value="SNF2/RAD54 FAMILY MEMBER"/>
    <property type="match status" value="1"/>
</dbReference>
<dbReference type="GO" id="GO:0016787">
    <property type="term" value="F:hydrolase activity"/>
    <property type="evidence" value="ECO:0007669"/>
    <property type="project" value="UniProtKB-KW"/>
</dbReference>
<protein>
    <recommendedName>
        <fullName evidence="9">Helicase ATP-binding domain-containing protein</fullName>
    </recommendedName>
</protein>
<evidence type="ECO:0000259" key="6">
    <source>
        <dbReference type="PROSITE" id="PS51194"/>
    </source>
</evidence>
<sequence length="1078" mass="123638">MVFSLIGVREEELAFRKHEDLRAELGFVDMNEMKRFVKSDRFRPYFETYAYAWILPQQKAVKHVGTSRGRGPQFITVEERMLVGERSGSDKFSTPYPDKSNWDQMDHCAYAMYGICRANTKSASGLFFNKGLSPAQINLRVWLLIKYEEYNWAPSRRLPPGGTRDPSAESEPERSVSTQLLQPSASTLQQASNTPQPPTPNLPDRSVGARSGSVPPQPPTTPPRLTPPPPPSPEDERLARIRLATNFPSSAAHNQEIIQPDKWVEVVQSNNQKLEFDRDVDEENKDSIETEILTNAQIMAIENGARKFDIKERFWKAWLIDELIRKGNDVRAFKESLELAGQITTRIADHDQKAWFDKVTRDQGIDTIQYQPWDDAAAAEFDAQQSYFDSEDYQREDLEDSCRLLHIPWYGDKTIFRMPGMNLSQQLKFWQPVAVKAIIEFCLQPHLRACFLADYTGLGKTWIIVSYLLWLQKFREDIPAKDRPLAKPILILMPKALISQWIKAIDLIAPNAFEVYKYHGDTRRSKPIANERTVMGTLHHAHELFDGKEQRSRAIIISSYTTFAVRHGPAAIRKHRINKLAMSKTEADKIRFQADALWEGSLENCFDLVVNDECHLLKSLSADVSNSVLWLNALRYIMISATLIPNGISDWLGYMPFAEPFDADEWWSERSLAEMRFRDDEDPFSVPDEHVAAKLQLTVRAVKDWILTHRIDPAEQGFRMAKMWKKLVIRRTPQSRIPFGTGRKIADSLPRVKAAIINCSFNEEERGWYIESEKKLTGQLLVPGEGTKPAKWSLAVQRKLLLLTTWISLPNLDEIQNLKSTNMKRTFDEERFFLEWFTAHTKPSMENPGPLLQELLEGAPKLRALLRNVRSQVVRDQEKILIFCQLPAVTVLLVAIFRLLAIDCVTLGAYQQAEERDAVITAFTECTDRAQILITTYAVGSTGLNLQQMCWRVHMVECAHNLGVQAQALGRAVRVGNPSAVVWMYEYYVAGSFDSRMIWRNIEKAIPQAMAELNRQIFNGGDDAGDVTVDLGEWVFKEGEMVRYDRIEWNEWDRPHILSPHEVLQYILLQRKGEEILL</sequence>
<dbReference type="GeneID" id="59294845"/>
<feature type="region of interest" description="Disordered" evidence="4">
    <location>
        <begin position="154"/>
        <end position="236"/>
    </location>
</feature>
<dbReference type="InterPro" id="IPR038718">
    <property type="entry name" value="SNF2-like_sf"/>
</dbReference>
<proteinExistence type="predicted"/>
<keyword evidence="2" id="KW-0378">Hydrolase</keyword>
<dbReference type="Pfam" id="PF00176">
    <property type="entry name" value="SNF2-rel_dom"/>
    <property type="match status" value="1"/>
</dbReference>
<evidence type="ECO:0000256" key="1">
    <source>
        <dbReference type="ARBA" id="ARBA00022741"/>
    </source>
</evidence>
<dbReference type="InterPro" id="IPR049730">
    <property type="entry name" value="SNF2/RAD54-like_C"/>
</dbReference>
<dbReference type="EMBL" id="JACCJC010000133">
    <property type="protein sequence ID" value="KAF6223756.1"/>
    <property type="molecule type" value="Genomic_DNA"/>
</dbReference>
<dbReference type="RefSeq" id="XP_037158068.1">
    <property type="nucleotide sequence ID" value="XM_037315041.1"/>
</dbReference>
<dbReference type="PROSITE" id="PS51194">
    <property type="entry name" value="HELICASE_CTER"/>
    <property type="match status" value="1"/>
</dbReference>
<evidence type="ECO:0000256" key="3">
    <source>
        <dbReference type="ARBA" id="ARBA00022840"/>
    </source>
</evidence>
<keyword evidence="8" id="KW-1185">Reference proteome</keyword>
<accession>A0A8H6CIH1</accession>
<organism evidence="7 8">
    <name type="scientific">Letharia columbiana</name>
    <dbReference type="NCBI Taxonomy" id="112416"/>
    <lineage>
        <taxon>Eukaryota</taxon>
        <taxon>Fungi</taxon>
        <taxon>Dikarya</taxon>
        <taxon>Ascomycota</taxon>
        <taxon>Pezizomycotina</taxon>
        <taxon>Lecanoromycetes</taxon>
        <taxon>OSLEUM clade</taxon>
        <taxon>Lecanoromycetidae</taxon>
        <taxon>Lecanorales</taxon>
        <taxon>Lecanorineae</taxon>
        <taxon>Parmeliaceae</taxon>
        <taxon>Letharia</taxon>
    </lineage>
</organism>
<evidence type="ECO:0008006" key="9">
    <source>
        <dbReference type="Google" id="ProtNLM"/>
    </source>
</evidence>
<dbReference type="Pfam" id="PF00271">
    <property type="entry name" value="Helicase_C"/>
    <property type="match status" value="1"/>
</dbReference>
<dbReference type="InterPro" id="IPR000330">
    <property type="entry name" value="SNF2_N"/>
</dbReference>
<feature type="compositionally biased region" description="Pro residues" evidence="4">
    <location>
        <begin position="215"/>
        <end position="232"/>
    </location>
</feature>